<feature type="transmembrane region" description="Helical" evidence="5">
    <location>
        <begin position="189"/>
        <end position="207"/>
    </location>
</feature>
<dbReference type="OrthoDB" id="178667at2"/>
<feature type="transmembrane region" description="Helical" evidence="5">
    <location>
        <begin position="58"/>
        <end position="81"/>
    </location>
</feature>
<feature type="transmembrane region" description="Helical" evidence="5">
    <location>
        <begin position="227"/>
        <end position="251"/>
    </location>
</feature>
<dbReference type="InterPro" id="IPR002293">
    <property type="entry name" value="AA/rel_permease1"/>
</dbReference>
<dbReference type="PANTHER" id="PTHR11785:SF512">
    <property type="entry name" value="SOBREMESA, ISOFORM B"/>
    <property type="match status" value="1"/>
</dbReference>
<evidence type="ECO:0000256" key="2">
    <source>
        <dbReference type="ARBA" id="ARBA00022692"/>
    </source>
</evidence>
<feature type="transmembrane region" description="Helical" evidence="5">
    <location>
        <begin position="384"/>
        <end position="408"/>
    </location>
</feature>
<feature type="transmembrane region" description="Helical" evidence="5">
    <location>
        <begin position="448"/>
        <end position="465"/>
    </location>
</feature>
<dbReference type="EMBL" id="OMOD01000029">
    <property type="protein sequence ID" value="SPF34341.1"/>
    <property type="molecule type" value="Genomic_DNA"/>
</dbReference>
<feature type="transmembrane region" description="Helical" evidence="5">
    <location>
        <begin position="263"/>
        <end position="286"/>
    </location>
</feature>
<evidence type="ECO:0000313" key="7">
    <source>
        <dbReference type="Proteomes" id="UP000238701"/>
    </source>
</evidence>
<keyword evidence="4 5" id="KW-0472">Membrane</keyword>
<gene>
    <name evidence="6" type="ORF">SBA1_1240012</name>
</gene>
<protein>
    <submittedName>
        <fullName evidence="6">Amino acid/polyamine/organocation transporter, APC superfamily</fullName>
    </submittedName>
</protein>
<dbReference type="InterPro" id="IPR050598">
    <property type="entry name" value="AminoAcid_Transporter"/>
</dbReference>
<sequence>METAPASPVAQTQSSDAKPTLIRGLGLLDSVLLLVSGIIGSSIFLTAKDIAGPLPQPVLFLLVWVLGGLISLCACFAFAELGSMFPDSGGQYIYLREAYGDLIAFLYGWMLFAVANGGTIAALSVASAAYVGQVFPLVSQERIVWSLAGIVVTRAHVLGLVLIAVLTYVNVVGLRWGALLQNVSTWTKFAAMAVFVVLGLAIGHGHWSNFQAHGVPLTMGLSPSQLISALGVGLIAVYWAYDGWVYITWVAGEVKEPRRNVPLAMVLGVLAVGGIYIAMNVTYVYALPLKEIAVHETIAHAAAAALFSPGAAVWLSLVIAISCFSAAATCTLAGARVYMAMARDGVFFKRMAIIHPKWRTPAFSLVGQGIWAAVLTLTGHYDQLYTYVMLGMVLSYELTVIGMFWLRWRRPEIPRPYRCTGYPWLPGIYVLIGAAWILNTIWKRPLEAFWSIAIVLIGVPGYVFWKRRNRRAAAE</sequence>
<accession>A0A2U3K3V6</accession>
<evidence type="ECO:0000256" key="3">
    <source>
        <dbReference type="ARBA" id="ARBA00022989"/>
    </source>
</evidence>
<feature type="transmembrane region" description="Helical" evidence="5">
    <location>
        <begin position="313"/>
        <end position="339"/>
    </location>
</feature>
<proteinExistence type="predicted"/>
<evidence type="ECO:0000313" key="6">
    <source>
        <dbReference type="EMBL" id="SPF34341.1"/>
    </source>
</evidence>
<dbReference type="AlphaFoldDB" id="A0A2U3K3V6"/>
<dbReference type="Pfam" id="PF13520">
    <property type="entry name" value="AA_permease_2"/>
    <property type="match status" value="1"/>
</dbReference>
<comment type="subcellular location">
    <subcellularLocation>
        <location evidence="1">Membrane</location>
        <topology evidence="1">Multi-pass membrane protein</topology>
    </subcellularLocation>
</comment>
<dbReference type="Gene3D" id="1.20.1740.10">
    <property type="entry name" value="Amino acid/polyamine transporter I"/>
    <property type="match status" value="1"/>
</dbReference>
<dbReference type="GO" id="GO:0016020">
    <property type="term" value="C:membrane"/>
    <property type="evidence" value="ECO:0007669"/>
    <property type="project" value="UniProtKB-SubCell"/>
</dbReference>
<name>A0A2U3K3V6_9BACT</name>
<evidence type="ECO:0000256" key="5">
    <source>
        <dbReference type="SAM" id="Phobius"/>
    </source>
</evidence>
<feature type="transmembrane region" description="Helical" evidence="5">
    <location>
        <begin position="420"/>
        <end position="442"/>
    </location>
</feature>
<keyword evidence="2 5" id="KW-0812">Transmembrane</keyword>
<organism evidence="6 7">
    <name type="scientific">Candidatus Sulfotelmatobacter kueseliae</name>
    <dbReference type="NCBI Taxonomy" id="2042962"/>
    <lineage>
        <taxon>Bacteria</taxon>
        <taxon>Pseudomonadati</taxon>
        <taxon>Acidobacteriota</taxon>
        <taxon>Terriglobia</taxon>
        <taxon>Terriglobales</taxon>
        <taxon>Candidatus Korobacteraceae</taxon>
        <taxon>Candidatus Sulfotelmatobacter</taxon>
    </lineage>
</organism>
<dbReference type="PANTHER" id="PTHR11785">
    <property type="entry name" value="AMINO ACID TRANSPORTER"/>
    <property type="match status" value="1"/>
</dbReference>
<feature type="transmembrane region" description="Helical" evidence="5">
    <location>
        <begin position="102"/>
        <end position="131"/>
    </location>
</feature>
<feature type="transmembrane region" description="Helical" evidence="5">
    <location>
        <begin position="21"/>
        <end position="46"/>
    </location>
</feature>
<dbReference type="GO" id="GO:0015179">
    <property type="term" value="F:L-amino acid transmembrane transporter activity"/>
    <property type="evidence" value="ECO:0007669"/>
    <property type="project" value="TreeGrafter"/>
</dbReference>
<keyword evidence="3 5" id="KW-1133">Transmembrane helix</keyword>
<dbReference type="PIRSF" id="PIRSF006060">
    <property type="entry name" value="AA_transporter"/>
    <property type="match status" value="1"/>
</dbReference>
<reference evidence="7" key="1">
    <citation type="submission" date="2018-02" db="EMBL/GenBank/DDBJ databases">
        <authorList>
            <person name="Hausmann B."/>
        </authorList>
    </citation>
    <scope>NUCLEOTIDE SEQUENCE [LARGE SCALE GENOMIC DNA]</scope>
    <source>
        <strain evidence="7">Peat soil MAG SbA1</strain>
    </source>
</reference>
<evidence type="ECO:0000256" key="4">
    <source>
        <dbReference type="ARBA" id="ARBA00023136"/>
    </source>
</evidence>
<feature type="transmembrane region" description="Helical" evidence="5">
    <location>
        <begin position="360"/>
        <end position="378"/>
    </location>
</feature>
<feature type="transmembrane region" description="Helical" evidence="5">
    <location>
        <begin position="143"/>
        <end position="169"/>
    </location>
</feature>
<evidence type="ECO:0000256" key="1">
    <source>
        <dbReference type="ARBA" id="ARBA00004141"/>
    </source>
</evidence>
<dbReference type="Proteomes" id="UP000238701">
    <property type="component" value="Unassembled WGS sequence"/>
</dbReference>